<dbReference type="SUPFAM" id="SSF81383">
    <property type="entry name" value="F-box domain"/>
    <property type="match status" value="1"/>
</dbReference>
<dbReference type="CDD" id="cd09917">
    <property type="entry name" value="F-box_SF"/>
    <property type="match status" value="1"/>
</dbReference>
<gene>
    <name evidence="2" type="ORF">Lery_2687</name>
</gene>
<accession>A0A0W0TG02</accession>
<feature type="domain" description="F-box" evidence="1">
    <location>
        <begin position="23"/>
        <end position="67"/>
    </location>
</feature>
<sequence length="185" mass="21047">MKLKELVMALFSKNNSIAKVENNGYLSLLPPELLKIIFSHLDSKSLLKVRGLSKEHLEKVHQFLSHLETAKKFGLISLDPQDLIAVGENVMHRKYGISDIYGKPKEPSASEIQKSFTHKVTLFKTNADANTHIKKRTQYTEWDALESKPHQTTVTVKNPNTLFRMAENSTLSVRDEEITAKLTFK</sequence>
<evidence type="ECO:0000313" key="3">
    <source>
        <dbReference type="Proteomes" id="UP000054773"/>
    </source>
</evidence>
<dbReference type="Gene3D" id="1.20.1280.50">
    <property type="match status" value="1"/>
</dbReference>
<evidence type="ECO:0000259" key="1">
    <source>
        <dbReference type="PROSITE" id="PS50181"/>
    </source>
</evidence>
<proteinExistence type="predicted"/>
<dbReference type="PATRIC" id="fig|448.7.peg.2821"/>
<dbReference type="RefSeq" id="WP_131751188.1">
    <property type="nucleotide sequence ID" value="NZ_LNYA01000034.1"/>
</dbReference>
<organism evidence="2 3">
    <name type="scientific">Legionella erythra</name>
    <dbReference type="NCBI Taxonomy" id="448"/>
    <lineage>
        <taxon>Bacteria</taxon>
        <taxon>Pseudomonadati</taxon>
        <taxon>Pseudomonadota</taxon>
        <taxon>Gammaproteobacteria</taxon>
        <taxon>Legionellales</taxon>
        <taxon>Legionellaceae</taxon>
        <taxon>Legionella</taxon>
    </lineage>
</organism>
<name>A0A0W0TG02_LEGER</name>
<protein>
    <recommendedName>
        <fullName evidence="1">F-box domain-containing protein</fullName>
    </recommendedName>
</protein>
<dbReference type="EMBL" id="LNYA01000034">
    <property type="protein sequence ID" value="KTC94520.1"/>
    <property type="molecule type" value="Genomic_DNA"/>
</dbReference>
<dbReference type="InterPro" id="IPR001810">
    <property type="entry name" value="F-box_dom"/>
</dbReference>
<keyword evidence="3" id="KW-1185">Reference proteome</keyword>
<dbReference type="PROSITE" id="PS50181">
    <property type="entry name" value="FBOX"/>
    <property type="match status" value="1"/>
</dbReference>
<dbReference type="AlphaFoldDB" id="A0A0W0TG02"/>
<comment type="caution">
    <text evidence="2">The sequence shown here is derived from an EMBL/GenBank/DDBJ whole genome shotgun (WGS) entry which is preliminary data.</text>
</comment>
<dbReference type="Pfam" id="PF00646">
    <property type="entry name" value="F-box"/>
    <property type="match status" value="1"/>
</dbReference>
<dbReference type="Proteomes" id="UP000054773">
    <property type="component" value="Unassembled WGS sequence"/>
</dbReference>
<dbReference type="InterPro" id="IPR036047">
    <property type="entry name" value="F-box-like_dom_sf"/>
</dbReference>
<evidence type="ECO:0000313" key="2">
    <source>
        <dbReference type="EMBL" id="KTC94520.1"/>
    </source>
</evidence>
<dbReference type="OrthoDB" id="25713at445"/>
<reference evidence="2 3" key="1">
    <citation type="submission" date="2015-11" db="EMBL/GenBank/DDBJ databases">
        <title>Genomic analysis of 38 Legionella species identifies large and diverse effector repertoires.</title>
        <authorList>
            <person name="Burstein D."/>
            <person name="Amaro F."/>
            <person name="Zusman T."/>
            <person name="Lifshitz Z."/>
            <person name="Cohen O."/>
            <person name="Gilbert J.A."/>
            <person name="Pupko T."/>
            <person name="Shuman H.A."/>
            <person name="Segal G."/>
        </authorList>
    </citation>
    <scope>NUCLEOTIDE SEQUENCE [LARGE SCALE GENOMIC DNA]</scope>
    <source>
        <strain evidence="2 3">SE-32A-C8</strain>
    </source>
</reference>